<feature type="compositionally biased region" description="Gly residues" evidence="2">
    <location>
        <begin position="1"/>
        <end position="14"/>
    </location>
</feature>
<proteinExistence type="predicted"/>
<dbReference type="Pfam" id="PF24626">
    <property type="entry name" value="SH3_Tf2-1"/>
    <property type="match status" value="1"/>
</dbReference>
<feature type="region of interest" description="Disordered" evidence="2">
    <location>
        <begin position="1"/>
        <end position="20"/>
    </location>
</feature>
<dbReference type="InterPro" id="IPR000953">
    <property type="entry name" value="Chromo/chromo_shadow_dom"/>
</dbReference>
<dbReference type="Ensembl" id="ENSGMOT00000065591.1">
    <property type="protein sequence ID" value="ENSGMOP00000035753.1"/>
    <property type="gene ID" value="ENSGMOG00000025744.1"/>
</dbReference>
<evidence type="ECO:0000256" key="1">
    <source>
        <dbReference type="ARBA" id="ARBA00004123"/>
    </source>
</evidence>
<dbReference type="PROSITE" id="PS50013">
    <property type="entry name" value="CHROMO_2"/>
    <property type="match status" value="1"/>
</dbReference>
<evidence type="ECO:0000259" key="3">
    <source>
        <dbReference type="PROSITE" id="PS50013"/>
    </source>
</evidence>
<reference evidence="4" key="1">
    <citation type="submission" date="2025-08" db="UniProtKB">
        <authorList>
            <consortium name="Ensembl"/>
        </authorList>
    </citation>
    <scope>IDENTIFICATION</scope>
</reference>
<name>A0A8C5AS52_GADMO</name>
<evidence type="ECO:0000256" key="2">
    <source>
        <dbReference type="SAM" id="MobiDB-lite"/>
    </source>
</evidence>
<sequence>VLGYPGPGSSGRSGHGPSRSVVCSGCSPFRRVTVGSLVEAGLSSRDQPDPGFPSAPVLVAYHAVPSVRSHILRCRRTWNKARAALLRASTRSQRQANRHRTPAPHYVPGQKVWLSSKDLQLKVASRKLAPWFIGPFEIEAIINPCAVRLRLPPSLRVHPTFHVSLIKPVSSSPLAVATPAPPPPRIIDNHPAWTVRQLLDVRPRGRGFQYLVDWEGYGPEHRQRVSRKMIMDDTLISDFHKAHPTARRPPGGVRRGGGTVTVSPTGS</sequence>
<feature type="region of interest" description="Disordered" evidence="2">
    <location>
        <begin position="242"/>
        <end position="267"/>
    </location>
</feature>
<dbReference type="InterPro" id="IPR056924">
    <property type="entry name" value="SH3_Tf2-1"/>
</dbReference>
<comment type="subcellular location">
    <subcellularLocation>
        <location evidence="1">Nucleus</location>
    </subcellularLocation>
</comment>
<feature type="domain" description="Chromo" evidence="3">
    <location>
        <begin position="193"/>
        <end position="251"/>
    </location>
</feature>
<dbReference type="GO" id="GO:0005634">
    <property type="term" value="C:nucleus"/>
    <property type="evidence" value="ECO:0007669"/>
    <property type="project" value="UniProtKB-SubCell"/>
</dbReference>
<organism evidence="4 5">
    <name type="scientific">Gadus morhua</name>
    <name type="common">Atlantic cod</name>
    <dbReference type="NCBI Taxonomy" id="8049"/>
    <lineage>
        <taxon>Eukaryota</taxon>
        <taxon>Metazoa</taxon>
        <taxon>Chordata</taxon>
        <taxon>Craniata</taxon>
        <taxon>Vertebrata</taxon>
        <taxon>Euteleostomi</taxon>
        <taxon>Actinopterygii</taxon>
        <taxon>Neopterygii</taxon>
        <taxon>Teleostei</taxon>
        <taxon>Neoteleostei</taxon>
        <taxon>Acanthomorphata</taxon>
        <taxon>Zeiogadaria</taxon>
        <taxon>Gadariae</taxon>
        <taxon>Gadiformes</taxon>
        <taxon>Gadoidei</taxon>
        <taxon>Gadidae</taxon>
        <taxon>Gadus</taxon>
    </lineage>
</organism>
<dbReference type="GeneTree" id="ENSGT01120000272038"/>
<reference evidence="4" key="2">
    <citation type="submission" date="2025-09" db="UniProtKB">
        <authorList>
            <consortium name="Ensembl"/>
        </authorList>
    </citation>
    <scope>IDENTIFICATION</scope>
</reference>
<evidence type="ECO:0000313" key="5">
    <source>
        <dbReference type="Proteomes" id="UP000694546"/>
    </source>
</evidence>
<dbReference type="SUPFAM" id="SSF54160">
    <property type="entry name" value="Chromo domain-like"/>
    <property type="match status" value="1"/>
</dbReference>
<accession>A0A8C5AS52</accession>
<dbReference type="Gene3D" id="2.40.50.40">
    <property type="match status" value="1"/>
</dbReference>
<dbReference type="InterPro" id="IPR016197">
    <property type="entry name" value="Chromo-like_dom_sf"/>
</dbReference>
<dbReference type="AlphaFoldDB" id="A0A8C5AS52"/>
<protein>
    <recommendedName>
        <fullName evidence="3">Chromo domain-containing protein</fullName>
    </recommendedName>
</protein>
<keyword evidence="5" id="KW-1185">Reference proteome</keyword>
<dbReference type="Proteomes" id="UP000694546">
    <property type="component" value="Chromosome 8"/>
</dbReference>
<dbReference type="OMA" id="SAEQCIP"/>
<evidence type="ECO:0000313" key="4">
    <source>
        <dbReference type="Ensembl" id="ENSGMOP00000035753.1"/>
    </source>
</evidence>